<feature type="region of interest" description="Disordered" evidence="1">
    <location>
        <begin position="107"/>
        <end position="160"/>
    </location>
</feature>
<organism evidence="3 4">
    <name type="scientific">Schistosoma mekongi</name>
    <name type="common">Parasitic worm</name>
    <dbReference type="NCBI Taxonomy" id="38744"/>
    <lineage>
        <taxon>Eukaryota</taxon>
        <taxon>Metazoa</taxon>
        <taxon>Spiralia</taxon>
        <taxon>Lophotrochozoa</taxon>
        <taxon>Platyhelminthes</taxon>
        <taxon>Trematoda</taxon>
        <taxon>Digenea</taxon>
        <taxon>Strigeidida</taxon>
        <taxon>Schistosomatoidea</taxon>
        <taxon>Schistosomatidae</taxon>
        <taxon>Schistosoma</taxon>
    </lineage>
</organism>
<feature type="compositionally biased region" description="Polar residues" evidence="1">
    <location>
        <begin position="982"/>
        <end position="995"/>
    </location>
</feature>
<feature type="compositionally biased region" description="Polar residues" evidence="1">
    <location>
        <begin position="1351"/>
        <end position="1363"/>
    </location>
</feature>
<evidence type="ECO:0000259" key="2">
    <source>
        <dbReference type="PROSITE" id="PS50030"/>
    </source>
</evidence>
<keyword evidence="4" id="KW-1185">Reference proteome</keyword>
<evidence type="ECO:0000313" key="3">
    <source>
        <dbReference type="EMBL" id="KAK4468484.1"/>
    </source>
</evidence>
<feature type="compositionally biased region" description="Gly residues" evidence="1">
    <location>
        <begin position="1063"/>
        <end position="1080"/>
    </location>
</feature>
<feature type="compositionally biased region" description="Polar residues" evidence="1">
    <location>
        <begin position="1035"/>
        <end position="1048"/>
    </location>
</feature>
<feature type="region of interest" description="Disordered" evidence="1">
    <location>
        <begin position="1035"/>
        <end position="1084"/>
    </location>
</feature>
<feature type="compositionally biased region" description="Low complexity" evidence="1">
    <location>
        <begin position="427"/>
        <end position="443"/>
    </location>
</feature>
<feature type="domain" description="UBA" evidence="2">
    <location>
        <begin position="710"/>
        <end position="756"/>
    </location>
</feature>
<evidence type="ECO:0000256" key="1">
    <source>
        <dbReference type="SAM" id="MobiDB-lite"/>
    </source>
</evidence>
<feature type="region of interest" description="Disordered" evidence="1">
    <location>
        <begin position="1"/>
        <end position="34"/>
    </location>
</feature>
<dbReference type="PROSITE" id="PS50030">
    <property type="entry name" value="UBA"/>
    <property type="match status" value="1"/>
</dbReference>
<feature type="compositionally biased region" description="Low complexity" evidence="1">
    <location>
        <begin position="1"/>
        <end position="18"/>
    </location>
</feature>
<sequence length="1363" mass="146199">MSQAPNTTTGVSNNNSNTPWNRTPGKPGIGTAVASSYPTFSAPSITPWSATRNDTVDLIHERIPTEDAIEKSQPIRSLVSYANNPKNSDTSTTVTTSQMWPLPAIFDSSRPSDRNAVGGGFVPQESSTNNNQWGTTPFSGQTTQNVSSLLGSPNTFSNNGHTQAPNPWCFDNVSNNCPSVPRAITGQQQQNVVTLASAPPDSSFNSDRSRRYMHWSLGSEQDLLNDDRSGLAFPLSSININNNNNNNNNNSVSGFNNQSDFLEIQSLSSNARVNSKLSEFDIGQSGLKKSSSDIDSCACDAEEAIRTAVNTTEPWGIHPVDQSTPWNCSEANGDCLPIHSSGPITGSLSVCEISTAPRISGHNQPSGVSTVQPTSSQSSLHSRRLSSTTSVSRDLESNVWPSEPPNGTGIWESHYESLGERTARWHQSSSSSPQTSQAPFSSQLINPANFTPNQISHPSIRSRSQQPSQLPPATDSFRTINRAVPGAIFPIGQPPSNSGVINLGTRPIFGGNNTLGPINSNVGTSGPCRSFPIANPVNLGSGVSWPYSSGTHSGDPSVPGINFSYKSRWPGPNMNRLPGKQQHPTPHVLPNMTSTGVRWPPGAPTTHVQSMWPLTDQRRPGTVHWSSNTPGVDTSCGGFFSQPSQSMTPRVSQQIGTSEFPSSLTPARGANQQFRTPLSALYPTITPGFSSSSSSMSQRMFMSPQQHSHQLQQQSMIRAHIMRQLFNLGFTEDEIQPIFADTNTNVERALIDLRDQSGHQGINDLITSLKPVISNLLPTFSPDDARLHDTSGQSTHSNRPITATIRGNEMMKSNIPVNNSQPTENLELSLQLLQQRETQILQTIVQLHSKHQDLNQKLSHIRSANVPFATNPVMHELQLQAFQVVQQIDAQQAQLKHVRSQASMLKQITVSSTNLSGSQVHNTTITPSLINSSVAGQPVANLHMIPGPSAASVNPMNCSSFNLSTSSASTLSSWSPISTQSGPIGSSGKINQPSNISAVSNNLGSENTDFLQDQSTFNMNSLLWESSPWSGSTPHLNDNFSMNRSSLSTDRRWTPSGSSSGNSAGGAGGVVGTGNNGGGDSLSSSRLPFLSSQLSSLGDPRWSDLINNDMTNSTNRSDTKRQSMSAEIMDELQHSSSGGVGTTDYPIIPLSISNKSWLLAHNIPPHISVGMLKMTVSSALNNHCFRSTEYDKSSDRANNDIDFEIHPNMSARWVLLGLNNSTHMSIVHDCLEGDSSVGGLGHGNGRQTGCYGSIKVITPAEALLHLQDIQSLASRLKGLNTDGCQSTSSANIHSLSQLSSSNVMRCDFNENCSNSINDSSGPNHLMIGLNAINTSTVGHSSTSPPPPANIAVTTINNHNSSDI</sequence>
<proteinExistence type="predicted"/>
<comment type="caution">
    <text evidence="3">The sequence shown here is derived from an EMBL/GenBank/DDBJ whole genome shotgun (WGS) entry which is preliminary data.</text>
</comment>
<feature type="compositionally biased region" description="Polar residues" evidence="1">
    <location>
        <begin position="444"/>
        <end position="453"/>
    </location>
</feature>
<dbReference type="EMBL" id="JALJAT010000006">
    <property type="protein sequence ID" value="KAK4468484.1"/>
    <property type="molecule type" value="Genomic_DNA"/>
</dbReference>
<feature type="region of interest" description="Disordered" evidence="1">
    <location>
        <begin position="1336"/>
        <end position="1363"/>
    </location>
</feature>
<protein>
    <recommendedName>
        <fullName evidence="2">UBA domain-containing protein</fullName>
    </recommendedName>
</protein>
<evidence type="ECO:0000313" key="4">
    <source>
        <dbReference type="Proteomes" id="UP001292079"/>
    </source>
</evidence>
<dbReference type="InterPro" id="IPR015940">
    <property type="entry name" value="UBA"/>
</dbReference>
<feature type="compositionally biased region" description="Polar residues" evidence="1">
    <location>
        <begin position="124"/>
        <end position="160"/>
    </location>
</feature>
<name>A0AAE1Z7Z8_SCHME</name>
<feature type="compositionally biased region" description="Basic and acidic residues" evidence="1">
    <location>
        <begin position="413"/>
        <end position="423"/>
    </location>
</feature>
<feature type="compositionally biased region" description="Low complexity" evidence="1">
    <location>
        <begin position="454"/>
        <end position="472"/>
    </location>
</feature>
<dbReference type="Proteomes" id="UP001292079">
    <property type="component" value="Unassembled WGS sequence"/>
</dbReference>
<feature type="region of interest" description="Disordered" evidence="1">
    <location>
        <begin position="359"/>
        <end position="476"/>
    </location>
</feature>
<reference evidence="3" key="2">
    <citation type="journal article" date="2023" name="Infect Dis Poverty">
        <title>Chromosome-scale genome of the human blood fluke Schistosoma mekongi and its implications for public health.</title>
        <authorList>
            <person name="Zhou M."/>
            <person name="Xu L."/>
            <person name="Xu D."/>
            <person name="Chen W."/>
            <person name="Khan J."/>
            <person name="Hu Y."/>
            <person name="Huang H."/>
            <person name="Wei H."/>
            <person name="Zhang Y."/>
            <person name="Chusongsang P."/>
            <person name="Tanasarnprasert K."/>
            <person name="Hu X."/>
            <person name="Limpanont Y."/>
            <person name="Lv Z."/>
        </authorList>
    </citation>
    <scope>NUCLEOTIDE SEQUENCE</scope>
    <source>
        <strain evidence="3">LV_2022a</strain>
    </source>
</reference>
<reference evidence="3" key="1">
    <citation type="submission" date="2022-04" db="EMBL/GenBank/DDBJ databases">
        <authorList>
            <person name="Xu L."/>
            <person name="Lv Z."/>
        </authorList>
    </citation>
    <scope>NUCLEOTIDE SEQUENCE</scope>
    <source>
        <strain evidence="3">LV_2022a</strain>
    </source>
</reference>
<gene>
    <name evidence="3" type="ORF">MN116_007687</name>
</gene>
<feature type="compositionally biased region" description="Low complexity" evidence="1">
    <location>
        <begin position="365"/>
        <end position="392"/>
    </location>
</feature>
<accession>A0AAE1Z7Z8</accession>
<feature type="region of interest" description="Disordered" evidence="1">
    <location>
        <begin position="974"/>
        <end position="995"/>
    </location>
</feature>